<dbReference type="AlphaFoldDB" id="A0A0A1T473"/>
<proteinExistence type="predicted"/>
<gene>
    <name evidence="4" type="ORF">VHEMI00319</name>
</gene>
<dbReference type="InterPro" id="IPR056884">
    <property type="entry name" value="NPHP3-like_N"/>
</dbReference>
<dbReference type="SUPFAM" id="SSF52540">
    <property type="entry name" value="P-loop containing nucleoside triphosphate hydrolases"/>
    <property type="match status" value="1"/>
</dbReference>
<dbReference type="HOGENOM" id="CLU_002341_3_0_1"/>
<dbReference type="OrthoDB" id="443402at2759"/>
<sequence>MAAADDSPSRPAGRIPDGDQIAQFLLAATNVYRAAVMMHLSVDDGDVAVERDAVAKLTSLARDADVIHSLSITVVGDGSSDKMVADAAEVGQSLVLRLARISHVATDSSTKRCHVDDLVNVWPPSDVVFLRQALQDVMNNAVAVTSLSPAHEDQCRHNLSVVIAKVPQALTVEEDKRVEEAAEQKSARKIPKHWPKGVPLPEHRFVVPHRPAPAGIINEFLLESLAYRSMYDREDEVERAHANTFEWVFDDYSTDSTRRDPKLKEWLETETLGPIYWVTGKPGSGKSTFIQYLSRHTKTKESLSRWSIGREVCFAGFFFWTSGSREQRSQTGLLRSLLHQILTEHPEFIASAFPETWDQVTNMTTKQRIQFKLDWKADALTQGFQELVKLVVAKDMNLCLFIDGLDEFEGDHNMIINLFKGISEEHGAEKVKLCLSSRPWKVFEDAFEYSVPNLKLQDVTYSDMSRFVSEKLKEDEKMATALDESPGLVDDAVRRADGVFLWVRLAVEQMKKHFVDDRSSKTLDNTLKGLPTELDDLFETFIFEDQSMEAAGQTGVLYRLLRAREEVADFVKDDSANALTVWELAFAIWDEDDKTVLKDMEIEQVSPEFVDAVCGKTMAHVKKYFAGLLGIQNRVFRGNMRRASFHGSKQSEDCDAAERRVFYIHRTVRDWLVTCPGVDARLRLLCSPEFDPHLRLLRSYVLRMKLPLEEIEHHRRLDDWWPDIVLALTHARYAAIKPWSMQQSLINELDKTIRWWWLDKPDDPYDNWARTAFGTYEVRMKAPPIWQPLLCLAVKFGLTQYVSQELDAREETEKTQGVSDEQMEHECNDTTPLLAYAVEYLCSRKKTIYPMSDPDMIMVLLTRTSRTNPGVNHEFKDFIYRTPRTAWIMVLRHLRDAHRLKYIQPYDVSVDGTARWTKIVAAFLEKGKADAGAVVLKDMWDPEVSGRDLLKLLDESYCSPDIRTVRDMLESCL</sequence>
<dbReference type="Pfam" id="PF24883">
    <property type="entry name" value="NPHP3_N"/>
    <property type="match status" value="1"/>
</dbReference>
<dbReference type="PANTHER" id="PTHR10039:SF5">
    <property type="entry name" value="NACHT DOMAIN-CONTAINING PROTEIN"/>
    <property type="match status" value="1"/>
</dbReference>
<reference evidence="4 5" key="1">
    <citation type="journal article" date="2015" name="Genome Announc.">
        <title>Draft Genome Sequence and Gene Annotation of the Entomopathogenic Fungus Verticillium hemipterigenum.</title>
        <authorList>
            <person name="Horn F."/>
            <person name="Habel A."/>
            <person name="Scharf D.H."/>
            <person name="Dworschak J."/>
            <person name="Brakhage A.A."/>
            <person name="Guthke R."/>
            <person name="Hertweck C."/>
            <person name="Linde J."/>
        </authorList>
    </citation>
    <scope>NUCLEOTIDE SEQUENCE [LARGE SCALE GENOMIC DNA]</scope>
</reference>
<accession>A0A0A1T473</accession>
<dbReference type="InterPro" id="IPR056693">
    <property type="entry name" value="DUF7791"/>
</dbReference>
<evidence type="ECO:0000259" key="2">
    <source>
        <dbReference type="Pfam" id="PF24883"/>
    </source>
</evidence>
<feature type="domain" description="DUF7791" evidence="3">
    <location>
        <begin position="577"/>
        <end position="705"/>
    </location>
</feature>
<keyword evidence="1" id="KW-0677">Repeat</keyword>
<dbReference type="Gene3D" id="3.40.50.300">
    <property type="entry name" value="P-loop containing nucleotide triphosphate hydrolases"/>
    <property type="match status" value="1"/>
</dbReference>
<keyword evidence="5" id="KW-1185">Reference proteome</keyword>
<evidence type="ECO:0000256" key="1">
    <source>
        <dbReference type="ARBA" id="ARBA00022737"/>
    </source>
</evidence>
<evidence type="ECO:0000259" key="3">
    <source>
        <dbReference type="Pfam" id="PF25053"/>
    </source>
</evidence>
<dbReference type="STRING" id="1531966.A0A0A1T473"/>
<dbReference type="Pfam" id="PF25053">
    <property type="entry name" value="DUF7791"/>
    <property type="match status" value="1"/>
</dbReference>
<dbReference type="EMBL" id="CDHN01000001">
    <property type="protein sequence ID" value="CEJ80114.1"/>
    <property type="molecule type" value="Genomic_DNA"/>
</dbReference>
<feature type="domain" description="Nephrocystin 3-like N-terminal" evidence="2">
    <location>
        <begin position="259"/>
        <end position="438"/>
    </location>
</feature>
<dbReference type="Proteomes" id="UP000039046">
    <property type="component" value="Unassembled WGS sequence"/>
</dbReference>
<name>A0A0A1T473_9HYPO</name>
<organism evidence="4 5">
    <name type="scientific">[Torrubiella] hemipterigena</name>
    <dbReference type="NCBI Taxonomy" id="1531966"/>
    <lineage>
        <taxon>Eukaryota</taxon>
        <taxon>Fungi</taxon>
        <taxon>Dikarya</taxon>
        <taxon>Ascomycota</taxon>
        <taxon>Pezizomycotina</taxon>
        <taxon>Sordariomycetes</taxon>
        <taxon>Hypocreomycetidae</taxon>
        <taxon>Hypocreales</taxon>
        <taxon>Clavicipitaceae</taxon>
        <taxon>Clavicipitaceae incertae sedis</taxon>
        <taxon>'Torrubiella' clade</taxon>
    </lineage>
</organism>
<dbReference type="InterPro" id="IPR027417">
    <property type="entry name" value="P-loop_NTPase"/>
</dbReference>
<evidence type="ECO:0000313" key="5">
    <source>
        <dbReference type="Proteomes" id="UP000039046"/>
    </source>
</evidence>
<protein>
    <submittedName>
        <fullName evidence="4">Uncharacterized protein</fullName>
    </submittedName>
</protein>
<dbReference type="PANTHER" id="PTHR10039">
    <property type="entry name" value="AMELOGENIN"/>
    <property type="match status" value="1"/>
</dbReference>
<evidence type="ECO:0000313" key="4">
    <source>
        <dbReference type="EMBL" id="CEJ80114.1"/>
    </source>
</evidence>